<dbReference type="eggNOG" id="KOG1584">
    <property type="taxonomic scope" value="Eukaryota"/>
</dbReference>
<dbReference type="EC" id="2.8.2.-" evidence="3"/>
<name>A0A0E0EWG0_9ORYZ</name>
<dbReference type="Pfam" id="PF00685">
    <property type="entry name" value="Sulfotransfer_1"/>
    <property type="match status" value="1"/>
</dbReference>
<dbReference type="EnsemblPlants" id="OMERI10G03730.1">
    <property type="protein sequence ID" value="OMERI10G03730.1"/>
    <property type="gene ID" value="OMERI10G03730"/>
</dbReference>
<keyword evidence="2 3" id="KW-0808">Transferase</keyword>
<keyword evidence="6" id="KW-1185">Reference proteome</keyword>
<dbReference type="InterPro" id="IPR027417">
    <property type="entry name" value="P-loop_NTPase"/>
</dbReference>
<evidence type="ECO:0000259" key="4">
    <source>
        <dbReference type="Pfam" id="PF00685"/>
    </source>
</evidence>
<evidence type="ECO:0000256" key="1">
    <source>
        <dbReference type="ARBA" id="ARBA00005771"/>
    </source>
</evidence>
<reference evidence="5" key="1">
    <citation type="submission" date="2015-04" db="UniProtKB">
        <authorList>
            <consortium name="EnsemblPlants"/>
        </authorList>
    </citation>
    <scope>IDENTIFICATION</scope>
</reference>
<evidence type="ECO:0000256" key="3">
    <source>
        <dbReference type="RuleBase" id="RU361155"/>
    </source>
</evidence>
<feature type="domain" description="Sulfotransferase" evidence="4">
    <location>
        <begin position="98"/>
        <end position="370"/>
    </location>
</feature>
<dbReference type="SUPFAM" id="SSF52540">
    <property type="entry name" value="P-loop containing nucleoside triphosphate hydrolases"/>
    <property type="match status" value="1"/>
</dbReference>
<dbReference type="HOGENOM" id="CLU_027239_0_1_1"/>
<protein>
    <recommendedName>
        <fullName evidence="3">Sulfotransferase</fullName>
        <ecNumber evidence="3">2.8.2.-</ecNumber>
    </recommendedName>
</protein>
<dbReference type="PANTHER" id="PTHR11783">
    <property type="entry name" value="SULFOTRANSFERASE SULT"/>
    <property type="match status" value="1"/>
</dbReference>
<dbReference type="AlphaFoldDB" id="A0A0E0EWG0"/>
<dbReference type="Gramene" id="OMERI10G03730.1">
    <property type="protein sequence ID" value="OMERI10G03730.1"/>
    <property type="gene ID" value="OMERI10G03730"/>
</dbReference>
<accession>A0A0E0EWG0</accession>
<evidence type="ECO:0000313" key="5">
    <source>
        <dbReference type="EnsemblPlants" id="OMERI10G03730.1"/>
    </source>
</evidence>
<dbReference type="InterPro" id="IPR000863">
    <property type="entry name" value="Sulfotransferase_dom"/>
</dbReference>
<reference evidence="5" key="2">
    <citation type="submission" date="2018-05" db="EMBL/GenBank/DDBJ databases">
        <title>OmerRS3 (Oryza meridionalis Reference Sequence Version 3).</title>
        <authorList>
            <person name="Zhang J."/>
            <person name="Kudrna D."/>
            <person name="Lee S."/>
            <person name="Talag J."/>
            <person name="Welchert J."/>
            <person name="Wing R.A."/>
        </authorList>
    </citation>
    <scope>NUCLEOTIDE SEQUENCE [LARGE SCALE GENOMIC DNA]</scope>
    <source>
        <strain evidence="5">cv. OR44</strain>
    </source>
</reference>
<dbReference type="GO" id="GO:0008146">
    <property type="term" value="F:sulfotransferase activity"/>
    <property type="evidence" value="ECO:0007669"/>
    <property type="project" value="InterPro"/>
</dbReference>
<sequence length="374" mass="41620">MSSEKMPLVSAAAGCQRGPVPFKDVAVVAAGDDGAVAAMAHRPLTDPEDEDYDELIATLPCKPPTPLMRRMRLYHGGWFPEKWLPAIMAFRRRFEARDGDIVVASLPKCGTTWLKALAFATAARGTYPPPPVAGGGGGDDGDRRHPLLRLNPHECVPFLESVYSSMEEESKLNATPSIRLLSTHLPYSVLPASITDSSQCKIIYVCRQPKDMLISFWHFINRDKSRDVSLSYVWESVRECTYFGSPIWNHILGYWNASKVKPNNVLILKYEDMKRNPTENVEKIAEFMGQPFSNAEKEAGIIDNIVELCSFEKMKALGASMAGSQKVLSTEFPNDSFFRKGAIGDWVNHVTPEMAESLDKLLSEKFDGSGFTFM</sequence>
<comment type="similarity">
    <text evidence="1 3">Belongs to the sulfotransferase 1 family.</text>
</comment>
<dbReference type="Gene3D" id="3.40.50.300">
    <property type="entry name" value="P-loop containing nucleotide triphosphate hydrolases"/>
    <property type="match status" value="1"/>
</dbReference>
<evidence type="ECO:0000256" key="2">
    <source>
        <dbReference type="ARBA" id="ARBA00022679"/>
    </source>
</evidence>
<dbReference type="Proteomes" id="UP000008021">
    <property type="component" value="Chromosome 10"/>
</dbReference>
<organism evidence="5">
    <name type="scientific">Oryza meridionalis</name>
    <dbReference type="NCBI Taxonomy" id="40149"/>
    <lineage>
        <taxon>Eukaryota</taxon>
        <taxon>Viridiplantae</taxon>
        <taxon>Streptophyta</taxon>
        <taxon>Embryophyta</taxon>
        <taxon>Tracheophyta</taxon>
        <taxon>Spermatophyta</taxon>
        <taxon>Magnoliopsida</taxon>
        <taxon>Liliopsida</taxon>
        <taxon>Poales</taxon>
        <taxon>Poaceae</taxon>
        <taxon>BOP clade</taxon>
        <taxon>Oryzoideae</taxon>
        <taxon>Oryzeae</taxon>
        <taxon>Oryzinae</taxon>
        <taxon>Oryza</taxon>
    </lineage>
</organism>
<proteinExistence type="inferred from homology"/>
<evidence type="ECO:0000313" key="6">
    <source>
        <dbReference type="Proteomes" id="UP000008021"/>
    </source>
</evidence>